<protein>
    <submittedName>
        <fullName evidence="1">Uncharacterized protein</fullName>
    </submittedName>
</protein>
<accession>A0A9X2GSE4</accession>
<evidence type="ECO:0000313" key="2">
    <source>
        <dbReference type="Proteomes" id="UP001139648"/>
    </source>
</evidence>
<dbReference type="EMBL" id="JAMZEB010000002">
    <property type="protein sequence ID" value="MCP2364296.1"/>
    <property type="molecule type" value="Genomic_DNA"/>
</dbReference>
<proteinExistence type="predicted"/>
<keyword evidence="2" id="KW-1185">Reference proteome</keyword>
<sequence length="253" mass="25705">MLLSVGVAGADNGGTNRIHLAPEVRVGSVAGAVVLAADVTSRGVGLPGESSANVHRSRTTLLTGLTAGTTYFARTMHKVSGGLTADIAVREITVIPTPLGSSFAGRPVRALDYPPATWAQDTTQINNPTNPGYIAGTPAVELTFTAPTSGRVLLIVGGGLGNGAAGDRIFLSPEVRETNSSGAVVLTPSVTSRGFGSDIAAAAFAYGSRESVLDGLTPGQLYYARVMYAVQTGDPGGSTQDIAARDITVVPIP</sequence>
<dbReference type="RefSeq" id="WP_253756622.1">
    <property type="nucleotide sequence ID" value="NZ_BAABKA010000012.1"/>
</dbReference>
<evidence type="ECO:0000313" key="1">
    <source>
        <dbReference type="EMBL" id="MCP2364296.1"/>
    </source>
</evidence>
<name>A0A9X2GSE4_9ACTN</name>
<reference evidence="1" key="1">
    <citation type="submission" date="2022-06" db="EMBL/GenBank/DDBJ databases">
        <title>Sequencing the genomes of 1000 actinobacteria strains.</title>
        <authorList>
            <person name="Klenk H.-P."/>
        </authorList>
    </citation>
    <scope>NUCLEOTIDE SEQUENCE</scope>
    <source>
        <strain evidence="1">DSM 46694</strain>
    </source>
</reference>
<comment type="caution">
    <text evidence="1">The sequence shown here is derived from an EMBL/GenBank/DDBJ whole genome shotgun (WGS) entry which is preliminary data.</text>
</comment>
<dbReference type="AlphaFoldDB" id="A0A9X2GSE4"/>
<gene>
    <name evidence="1" type="ORF">HD597_011316</name>
</gene>
<dbReference type="Proteomes" id="UP001139648">
    <property type="component" value="Unassembled WGS sequence"/>
</dbReference>
<organism evidence="1 2">
    <name type="scientific">Nonomuraea thailandensis</name>
    <dbReference type="NCBI Taxonomy" id="1188745"/>
    <lineage>
        <taxon>Bacteria</taxon>
        <taxon>Bacillati</taxon>
        <taxon>Actinomycetota</taxon>
        <taxon>Actinomycetes</taxon>
        <taxon>Streptosporangiales</taxon>
        <taxon>Streptosporangiaceae</taxon>
        <taxon>Nonomuraea</taxon>
    </lineage>
</organism>